<accession>A0AAN8RYP3</accession>
<dbReference type="GO" id="GO:0005975">
    <property type="term" value="P:carbohydrate metabolic process"/>
    <property type="evidence" value="ECO:0007669"/>
    <property type="project" value="InterPro"/>
</dbReference>
<evidence type="ECO:0000256" key="1">
    <source>
        <dbReference type="ARBA" id="ARBA00022729"/>
    </source>
</evidence>
<evidence type="ECO:0000256" key="2">
    <source>
        <dbReference type="SAM" id="SignalP"/>
    </source>
</evidence>
<reference evidence="4 5" key="1">
    <citation type="submission" date="2019-10" db="EMBL/GenBank/DDBJ databases">
        <authorList>
            <person name="Palmer J.M."/>
        </authorList>
    </citation>
    <scope>NUCLEOTIDE SEQUENCE [LARGE SCALE GENOMIC DNA]</scope>
    <source>
        <strain evidence="4 5">TWF506</strain>
    </source>
</reference>
<feature type="chain" id="PRO_5042923288" description="CBM1 domain-containing protein" evidence="2">
    <location>
        <begin position="19"/>
        <end position="54"/>
    </location>
</feature>
<gene>
    <name evidence="4" type="ORF">TWF506_006319</name>
</gene>
<feature type="signal peptide" evidence="2">
    <location>
        <begin position="1"/>
        <end position="18"/>
    </location>
</feature>
<name>A0AAN8RYP3_9PEZI</name>
<proteinExistence type="predicted"/>
<dbReference type="SUPFAM" id="SSF57180">
    <property type="entry name" value="Cellulose-binding domain"/>
    <property type="match status" value="1"/>
</dbReference>
<dbReference type="GO" id="GO:0030248">
    <property type="term" value="F:cellulose binding"/>
    <property type="evidence" value="ECO:0007669"/>
    <property type="project" value="InterPro"/>
</dbReference>
<dbReference type="GO" id="GO:0005576">
    <property type="term" value="C:extracellular region"/>
    <property type="evidence" value="ECO:0007669"/>
    <property type="project" value="InterPro"/>
</dbReference>
<evidence type="ECO:0000259" key="3">
    <source>
        <dbReference type="PROSITE" id="PS51164"/>
    </source>
</evidence>
<keyword evidence="1 2" id="KW-0732">Signal</keyword>
<evidence type="ECO:0000313" key="5">
    <source>
        <dbReference type="Proteomes" id="UP001307849"/>
    </source>
</evidence>
<dbReference type="Proteomes" id="UP001307849">
    <property type="component" value="Unassembled WGS sequence"/>
</dbReference>
<comment type="caution">
    <text evidence="4">The sequence shown here is derived from an EMBL/GenBank/DDBJ whole genome shotgun (WGS) entry which is preliminary data.</text>
</comment>
<sequence length="54" mass="5611">MKFIAIFVAAALASTAAADVERGGQCGGINYSGPTQCVQGANCYKLSDFYSQCL</sequence>
<dbReference type="SMART" id="SM00236">
    <property type="entry name" value="fCBD"/>
    <property type="match status" value="1"/>
</dbReference>
<dbReference type="Pfam" id="PF00734">
    <property type="entry name" value="CBM_1"/>
    <property type="match status" value="1"/>
</dbReference>
<dbReference type="PROSITE" id="PS51164">
    <property type="entry name" value="CBM1_2"/>
    <property type="match status" value="1"/>
</dbReference>
<protein>
    <recommendedName>
        <fullName evidence="3">CBM1 domain-containing protein</fullName>
    </recommendedName>
</protein>
<dbReference type="InterPro" id="IPR000254">
    <property type="entry name" value="CBD"/>
</dbReference>
<dbReference type="AlphaFoldDB" id="A0AAN8RYP3"/>
<feature type="domain" description="CBM1" evidence="3">
    <location>
        <begin position="18"/>
        <end position="54"/>
    </location>
</feature>
<dbReference type="EMBL" id="JAVHJM010000003">
    <property type="protein sequence ID" value="KAK6516409.1"/>
    <property type="molecule type" value="Genomic_DNA"/>
</dbReference>
<keyword evidence="5" id="KW-1185">Reference proteome</keyword>
<evidence type="ECO:0000313" key="4">
    <source>
        <dbReference type="EMBL" id="KAK6516409.1"/>
    </source>
</evidence>
<dbReference type="InterPro" id="IPR035971">
    <property type="entry name" value="CBD_sf"/>
</dbReference>
<organism evidence="4 5">
    <name type="scientific">Arthrobotrys conoides</name>
    <dbReference type="NCBI Taxonomy" id="74498"/>
    <lineage>
        <taxon>Eukaryota</taxon>
        <taxon>Fungi</taxon>
        <taxon>Dikarya</taxon>
        <taxon>Ascomycota</taxon>
        <taxon>Pezizomycotina</taxon>
        <taxon>Orbiliomycetes</taxon>
        <taxon>Orbiliales</taxon>
        <taxon>Orbiliaceae</taxon>
        <taxon>Arthrobotrys</taxon>
    </lineage>
</organism>
<dbReference type="PROSITE" id="PS00562">
    <property type="entry name" value="CBM1_1"/>
    <property type="match status" value="1"/>
</dbReference>